<feature type="compositionally biased region" description="Polar residues" evidence="1">
    <location>
        <begin position="36"/>
        <end position="48"/>
    </location>
</feature>
<feature type="region of interest" description="Disordered" evidence="1">
    <location>
        <begin position="278"/>
        <end position="395"/>
    </location>
</feature>
<organism evidence="2 3">
    <name type="scientific">Chlamydomonas schloesseri</name>
    <dbReference type="NCBI Taxonomy" id="2026947"/>
    <lineage>
        <taxon>Eukaryota</taxon>
        <taxon>Viridiplantae</taxon>
        <taxon>Chlorophyta</taxon>
        <taxon>core chlorophytes</taxon>
        <taxon>Chlorophyceae</taxon>
        <taxon>CS clade</taxon>
        <taxon>Chlamydomonadales</taxon>
        <taxon>Chlamydomonadaceae</taxon>
        <taxon>Chlamydomonas</taxon>
    </lineage>
</organism>
<keyword evidence="3" id="KW-1185">Reference proteome</keyword>
<name>A0A836B428_9CHLO</name>
<feature type="compositionally biased region" description="Gly residues" evidence="1">
    <location>
        <begin position="282"/>
        <end position="294"/>
    </location>
</feature>
<feature type="compositionally biased region" description="Low complexity" evidence="1">
    <location>
        <begin position="213"/>
        <end position="228"/>
    </location>
</feature>
<feature type="compositionally biased region" description="Low complexity" evidence="1">
    <location>
        <begin position="365"/>
        <end position="381"/>
    </location>
</feature>
<proteinExistence type="predicted"/>
<gene>
    <name evidence="2" type="ORF">HYH02_008234</name>
</gene>
<protein>
    <submittedName>
        <fullName evidence="2">Uncharacterized protein</fullName>
    </submittedName>
</protein>
<evidence type="ECO:0000313" key="3">
    <source>
        <dbReference type="Proteomes" id="UP000613740"/>
    </source>
</evidence>
<feature type="compositionally biased region" description="Polar residues" evidence="1">
    <location>
        <begin position="138"/>
        <end position="147"/>
    </location>
</feature>
<evidence type="ECO:0000256" key="1">
    <source>
        <dbReference type="SAM" id="MobiDB-lite"/>
    </source>
</evidence>
<feature type="compositionally biased region" description="Polar residues" evidence="1">
    <location>
        <begin position="407"/>
        <end position="419"/>
    </location>
</feature>
<dbReference type="Proteomes" id="UP000613740">
    <property type="component" value="Unassembled WGS sequence"/>
</dbReference>
<feature type="region of interest" description="Disordered" evidence="1">
    <location>
        <begin position="734"/>
        <end position="758"/>
    </location>
</feature>
<evidence type="ECO:0000313" key="2">
    <source>
        <dbReference type="EMBL" id="KAG2446664.1"/>
    </source>
</evidence>
<feature type="compositionally biased region" description="Low complexity" evidence="1">
    <location>
        <begin position="237"/>
        <end position="263"/>
    </location>
</feature>
<sequence length="758" mass="73537">MGSCISSPDLGKEREAKHVASPARSVGVDGVKAFATTGSTQGPVTLTASHKAPGSMPPDRGAARNGNGQQSVPGAEEQGAAAWRSGMTNDTSARPSPVPNAATEAGSPHPLSAQPSPPAAASPDPNAAAKTAAAPFNARSSSSSRRQGPNVPRRRGSTSNLRRGGAAASRRSSIDDGVALPLTAAQMNDALDDAVETPGYGSSAAAPPPPPAALDSTAADDSASSTSTVRSRNASYSAGGPEGTAAAGAGAKPSLGSGLSRLGFGGPAAAAAATAALMDAGPGSGSGAGAGRGAGAASSRDVPRLAGGGGGGEESDAVPDLLAGRQARPGERSGGNGAPLLGAGISVPLPPPGGRSGALPFSASMPHGPQGPGQLQAAGSAAPPPPSMQRDASAFRFDPALLASLRLTPSASVSSTVQPADSLGGQPGAAGPGPGPCSDHLRPPGAAHHLSFTHHAGRPQGHPSGAVTCSEDTDTDGRPSESGPSYTGPGCGVAPRKASFSSRPPLGPNSGRRRGGGEGPQPRPSSGAHQREAVAAAAANQVAALLQNPLPSIPSGGLTPGAGDPGIQTLLSLGLVNAAAYRRARQRASEAGGAAAAGAGGCGGGGAGSGPQSFAYHQQVYMQAPGGSPGGPPGLGMPGRKVRRSSCTEAYAHQPYVHPQGYGYGAPRNRQLQQLGTMSRAAEGANSSGSGSGRSHLNADAAFGMVRRTASVAVPRDAQAAIAAAAAAAAALTAEGQAGGGNSGRGRQRRASYSILGL</sequence>
<dbReference type="OrthoDB" id="550160at2759"/>
<reference evidence="2" key="1">
    <citation type="journal article" date="2020" name="bioRxiv">
        <title>Comparative genomics of Chlamydomonas.</title>
        <authorList>
            <person name="Craig R.J."/>
            <person name="Hasan A.R."/>
            <person name="Ness R.W."/>
            <person name="Keightley P.D."/>
        </authorList>
    </citation>
    <scope>NUCLEOTIDE SEQUENCE</scope>
    <source>
        <strain evidence="2">CCAP 11/173</strain>
    </source>
</reference>
<comment type="caution">
    <text evidence="2">The sequence shown here is derived from an EMBL/GenBank/DDBJ whole genome shotgun (WGS) entry which is preliminary data.</text>
</comment>
<feature type="region of interest" description="Disordered" evidence="1">
    <location>
        <begin position="1"/>
        <end position="263"/>
    </location>
</feature>
<feature type="region of interest" description="Disordered" evidence="1">
    <location>
        <begin position="407"/>
        <end position="536"/>
    </location>
</feature>
<feature type="compositionally biased region" description="Low complexity" evidence="1">
    <location>
        <begin position="501"/>
        <end position="510"/>
    </location>
</feature>
<accession>A0A836B428</accession>
<feature type="compositionally biased region" description="Low complexity" evidence="1">
    <location>
        <begin position="121"/>
        <end position="135"/>
    </location>
</feature>
<feature type="compositionally biased region" description="Low complexity" evidence="1">
    <location>
        <begin position="162"/>
        <end position="171"/>
    </location>
</feature>
<dbReference type="AlphaFoldDB" id="A0A836B428"/>
<dbReference type="EMBL" id="JAEHOD010000025">
    <property type="protein sequence ID" value="KAG2446664.1"/>
    <property type="molecule type" value="Genomic_DNA"/>
</dbReference>